<evidence type="ECO:0000313" key="1">
    <source>
        <dbReference type="EMBL" id="EDX13973.1"/>
    </source>
</evidence>
<sequence length="107" mass="11548">MTASSKTMSSSTLTTLVKIEAPSPKVSELEKSSGNSVPIGIAVARKRPQEALVPAINTPSMLPLQPPLSGDKKRFGIRVADLGRGRRSIMPLIRLPTNVQRCAEFHQ</sequence>
<name>B4R0Q0_DROSI</name>
<dbReference type="HOGENOM" id="CLU_2212692_0_0_1"/>
<dbReference type="Proteomes" id="UP000000304">
    <property type="component" value="Chromosome 3R"/>
</dbReference>
<protein>
    <submittedName>
        <fullName evidence="1">GD18434</fullName>
    </submittedName>
</protein>
<evidence type="ECO:0000313" key="2">
    <source>
        <dbReference type="Proteomes" id="UP000000304"/>
    </source>
</evidence>
<keyword evidence="2" id="KW-1185">Reference proteome</keyword>
<dbReference type="OrthoDB" id="6426227at2759"/>
<reference evidence="1 2" key="1">
    <citation type="journal article" date="2007" name="Nature">
        <title>Evolution of genes and genomes on the Drosophila phylogeny.</title>
        <authorList>
            <consortium name="Drosophila 12 Genomes Consortium"/>
            <person name="Clark A.G."/>
            <person name="Eisen M.B."/>
            <person name="Smith D.R."/>
            <person name="Bergman C.M."/>
            <person name="Oliver B."/>
            <person name="Markow T.A."/>
            <person name="Kaufman T.C."/>
            <person name="Kellis M."/>
            <person name="Gelbart W."/>
            <person name="Iyer V.N."/>
            <person name="Pollard D.A."/>
            <person name="Sackton T.B."/>
            <person name="Larracuente A.M."/>
            <person name="Singh N.D."/>
            <person name="Abad J.P."/>
            <person name="Abt D.N."/>
            <person name="Adryan B."/>
            <person name="Aguade M."/>
            <person name="Akashi H."/>
            <person name="Anderson W.W."/>
            <person name="Aquadro C.F."/>
            <person name="Ardell D.H."/>
            <person name="Arguello R."/>
            <person name="Artieri C.G."/>
            <person name="Barbash D.A."/>
            <person name="Barker D."/>
            <person name="Barsanti P."/>
            <person name="Batterham P."/>
            <person name="Batzoglou S."/>
            <person name="Begun D."/>
            <person name="Bhutkar A."/>
            <person name="Blanco E."/>
            <person name="Bosak S.A."/>
            <person name="Bradley R.K."/>
            <person name="Brand A.D."/>
            <person name="Brent M.R."/>
            <person name="Brooks A.N."/>
            <person name="Brown R.H."/>
            <person name="Butlin R.K."/>
            <person name="Caggese C."/>
            <person name="Calvi B.R."/>
            <person name="Bernardo de Carvalho A."/>
            <person name="Caspi A."/>
            <person name="Castrezana S."/>
            <person name="Celniker S.E."/>
            <person name="Chang J.L."/>
            <person name="Chapple C."/>
            <person name="Chatterji S."/>
            <person name="Chinwalla A."/>
            <person name="Civetta A."/>
            <person name="Clifton S.W."/>
            <person name="Comeron J.M."/>
            <person name="Costello J.C."/>
            <person name="Coyne J.A."/>
            <person name="Daub J."/>
            <person name="David R.G."/>
            <person name="Delcher A.L."/>
            <person name="Delehaunty K."/>
            <person name="Do C.B."/>
            <person name="Ebling H."/>
            <person name="Edwards K."/>
            <person name="Eickbush T."/>
            <person name="Evans J.D."/>
            <person name="Filipski A."/>
            <person name="Findeiss S."/>
            <person name="Freyhult E."/>
            <person name="Fulton L."/>
            <person name="Fulton R."/>
            <person name="Garcia A.C."/>
            <person name="Gardiner A."/>
            <person name="Garfield D.A."/>
            <person name="Garvin B.E."/>
            <person name="Gibson G."/>
            <person name="Gilbert D."/>
            <person name="Gnerre S."/>
            <person name="Godfrey J."/>
            <person name="Good R."/>
            <person name="Gotea V."/>
            <person name="Gravely B."/>
            <person name="Greenberg A.J."/>
            <person name="Griffiths-Jones S."/>
            <person name="Gross S."/>
            <person name="Guigo R."/>
            <person name="Gustafson E.A."/>
            <person name="Haerty W."/>
            <person name="Hahn M.W."/>
            <person name="Halligan D.L."/>
            <person name="Halpern A.L."/>
            <person name="Halter G.M."/>
            <person name="Han M.V."/>
            <person name="Heger A."/>
            <person name="Hillier L."/>
            <person name="Hinrichs A.S."/>
            <person name="Holmes I."/>
            <person name="Hoskins R.A."/>
            <person name="Hubisz M.J."/>
            <person name="Hultmark D."/>
            <person name="Huntley M.A."/>
            <person name="Jaffe D.B."/>
            <person name="Jagadeeshan S."/>
            <person name="Jeck W.R."/>
            <person name="Johnson J."/>
            <person name="Jones C.D."/>
            <person name="Jordan W.C."/>
            <person name="Karpen G.H."/>
            <person name="Kataoka E."/>
            <person name="Keightley P.D."/>
            <person name="Kheradpour P."/>
            <person name="Kirkness E.F."/>
            <person name="Koerich L.B."/>
            <person name="Kristiansen K."/>
            <person name="Kudrna D."/>
            <person name="Kulathinal R.J."/>
            <person name="Kumar S."/>
            <person name="Kwok R."/>
            <person name="Lander E."/>
            <person name="Langley C.H."/>
            <person name="Lapoint R."/>
            <person name="Lazzaro B.P."/>
            <person name="Lee S.J."/>
            <person name="Levesque L."/>
            <person name="Li R."/>
            <person name="Lin C.F."/>
            <person name="Lin M.F."/>
            <person name="Lindblad-Toh K."/>
            <person name="Llopart A."/>
            <person name="Long M."/>
            <person name="Low L."/>
            <person name="Lozovsky E."/>
            <person name="Lu J."/>
            <person name="Luo M."/>
            <person name="Machado C.A."/>
            <person name="Makalowski W."/>
            <person name="Marzo M."/>
            <person name="Matsuda M."/>
            <person name="Matzkin L."/>
            <person name="McAllister B."/>
            <person name="McBride C.S."/>
            <person name="McKernan B."/>
            <person name="McKernan K."/>
            <person name="Mendez-Lago M."/>
            <person name="Minx P."/>
            <person name="Mollenhauer M.U."/>
            <person name="Montooth K."/>
            <person name="Mount S.M."/>
            <person name="Mu X."/>
            <person name="Myers E."/>
            <person name="Negre B."/>
            <person name="Newfeld S."/>
            <person name="Nielsen R."/>
            <person name="Noor M.A."/>
            <person name="O'Grady P."/>
            <person name="Pachter L."/>
            <person name="Papaceit M."/>
            <person name="Parisi M.J."/>
            <person name="Parisi M."/>
            <person name="Parts L."/>
            <person name="Pedersen J.S."/>
            <person name="Pesole G."/>
            <person name="Phillippy A.M."/>
            <person name="Ponting C.P."/>
            <person name="Pop M."/>
            <person name="Porcelli D."/>
            <person name="Powell J.R."/>
            <person name="Prohaska S."/>
            <person name="Pruitt K."/>
            <person name="Puig M."/>
            <person name="Quesneville H."/>
            <person name="Ram K.R."/>
            <person name="Rand D."/>
            <person name="Rasmussen M.D."/>
            <person name="Reed L.K."/>
            <person name="Reenan R."/>
            <person name="Reily A."/>
            <person name="Remington K.A."/>
            <person name="Rieger T.T."/>
            <person name="Ritchie M.G."/>
            <person name="Robin C."/>
            <person name="Rogers Y.H."/>
            <person name="Rohde C."/>
            <person name="Rozas J."/>
            <person name="Rubenfield M.J."/>
            <person name="Ruiz A."/>
            <person name="Russo S."/>
            <person name="Salzberg S.L."/>
            <person name="Sanchez-Gracia A."/>
            <person name="Saranga D.J."/>
            <person name="Sato H."/>
            <person name="Schaeffer S.W."/>
            <person name="Schatz M.C."/>
            <person name="Schlenke T."/>
            <person name="Schwartz R."/>
            <person name="Segarra C."/>
            <person name="Singh R.S."/>
            <person name="Sirot L."/>
            <person name="Sirota M."/>
            <person name="Sisneros N.B."/>
            <person name="Smith C.D."/>
            <person name="Smith T.F."/>
            <person name="Spieth J."/>
            <person name="Stage D.E."/>
            <person name="Stark A."/>
            <person name="Stephan W."/>
            <person name="Strausberg R.L."/>
            <person name="Strempel S."/>
            <person name="Sturgill D."/>
            <person name="Sutton G."/>
            <person name="Sutton G.G."/>
            <person name="Tao W."/>
            <person name="Teichmann S."/>
            <person name="Tobari Y.N."/>
            <person name="Tomimura Y."/>
            <person name="Tsolas J.M."/>
            <person name="Valente V.L."/>
            <person name="Venter E."/>
            <person name="Venter J.C."/>
            <person name="Vicario S."/>
            <person name="Vieira F.G."/>
            <person name="Vilella A.J."/>
            <person name="Villasante A."/>
            <person name="Walenz B."/>
            <person name="Wang J."/>
            <person name="Wasserman M."/>
            <person name="Watts T."/>
            <person name="Wilson D."/>
            <person name="Wilson R.K."/>
            <person name="Wing R.A."/>
            <person name="Wolfner M.F."/>
            <person name="Wong A."/>
            <person name="Wong G.K."/>
            <person name="Wu C.I."/>
            <person name="Wu G."/>
            <person name="Yamamoto D."/>
            <person name="Yang H.P."/>
            <person name="Yang S.P."/>
            <person name="Yorke J.A."/>
            <person name="Yoshida K."/>
            <person name="Zdobnov E."/>
            <person name="Zhang P."/>
            <person name="Zhang Y."/>
            <person name="Zimin A.V."/>
            <person name="Baldwin J."/>
            <person name="Abdouelleil A."/>
            <person name="Abdulkadir J."/>
            <person name="Abebe A."/>
            <person name="Abera B."/>
            <person name="Abreu J."/>
            <person name="Acer S.C."/>
            <person name="Aftuck L."/>
            <person name="Alexander A."/>
            <person name="An P."/>
            <person name="Anderson E."/>
            <person name="Anderson S."/>
            <person name="Arachi H."/>
            <person name="Azer M."/>
            <person name="Bachantsang P."/>
            <person name="Barry A."/>
            <person name="Bayul T."/>
            <person name="Berlin A."/>
            <person name="Bessette D."/>
            <person name="Bloom T."/>
            <person name="Blye J."/>
            <person name="Boguslavskiy L."/>
            <person name="Bonnet C."/>
            <person name="Boukhgalter B."/>
            <person name="Bourzgui I."/>
            <person name="Brown A."/>
            <person name="Cahill P."/>
            <person name="Channer S."/>
            <person name="Cheshatsang Y."/>
            <person name="Chuda L."/>
            <person name="Citroen M."/>
            <person name="Collymore A."/>
            <person name="Cooke P."/>
            <person name="Costello M."/>
            <person name="D'Aco K."/>
            <person name="Daza R."/>
            <person name="De Haan G."/>
            <person name="DeGray S."/>
            <person name="DeMaso C."/>
            <person name="Dhargay N."/>
            <person name="Dooley K."/>
            <person name="Dooley E."/>
            <person name="Doricent M."/>
            <person name="Dorje P."/>
            <person name="Dorjee K."/>
            <person name="Dupes A."/>
            <person name="Elong R."/>
            <person name="Falk J."/>
            <person name="Farina A."/>
            <person name="Faro S."/>
            <person name="Ferguson D."/>
            <person name="Fisher S."/>
            <person name="Foley C.D."/>
            <person name="Franke A."/>
            <person name="Friedrich D."/>
            <person name="Gadbois L."/>
            <person name="Gearin G."/>
            <person name="Gearin C.R."/>
            <person name="Giannoukos G."/>
            <person name="Goode T."/>
            <person name="Graham J."/>
            <person name="Grandbois E."/>
            <person name="Grewal S."/>
            <person name="Gyaltsen K."/>
            <person name="Hafez N."/>
            <person name="Hagos B."/>
            <person name="Hall J."/>
            <person name="Henson C."/>
            <person name="Hollinger A."/>
            <person name="Honan T."/>
            <person name="Huard M.D."/>
            <person name="Hughes L."/>
            <person name="Hurhula B."/>
            <person name="Husby M.E."/>
            <person name="Kamat A."/>
            <person name="Kanga B."/>
            <person name="Kashin S."/>
            <person name="Khazanovich D."/>
            <person name="Kisner P."/>
            <person name="Lance K."/>
            <person name="Lara M."/>
            <person name="Lee W."/>
            <person name="Lennon N."/>
            <person name="Letendre F."/>
            <person name="LeVine R."/>
            <person name="Lipovsky A."/>
            <person name="Liu X."/>
            <person name="Liu J."/>
            <person name="Liu S."/>
            <person name="Lokyitsang T."/>
            <person name="Lokyitsang Y."/>
            <person name="Lubonja R."/>
            <person name="Lui A."/>
            <person name="MacDonald P."/>
            <person name="Magnisalis V."/>
            <person name="Maru K."/>
            <person name="Matthews C."/>
            <person name="McCusker W."/>
            <person name="McDonough S."/>
            <person name="Mehta T."/>
            <person name="Meldrim J."/>
            <person name="Meneus L."/>
            <person name="Mihai O."/>
            <person name="Mihalev A."/>
            <person name="Mihova T."/>
            <person name="Mittelman R."/>
            <person name="Mlenga V."/>
            <person name="Montmayeur A."/>
            <person name="Mulrain L."/>
            <person name="Navidi A."/>
            <person name="Naylor J."/>
            <person name="Negash T."/>
            <person name="Nguyen T."/>
            <person name="Nguyen N."/>
            <person name="Nicol R."/>
            <person name="Norbu C."/>
            <person name="Norbu N."/>
            <person name="Novod N."/>
            <person name="O'Neill B."/>
            <person name="Osman S."/>
            <person name="Markiewicz E."/>
            <person name="Oyono O.L."/>
            <person name="Patti C."/>
            <person name="Phunkhang P."/>
            <person name="Pierre F."/>
            <person name="Priest M."/>
            <person name="Raghuraman S."/>
            <person name="Rege F."/>
            <person name="Reyes R."/>
            <person name="Rise C."/>
            <person name="Rogov P."/>
            <person name="Ross K."/>
            <person name="Ryan E."/>
            <person name="Settipalli S."/>
            <person name="Shea T."/>
            <person name="Sherpa N."/>
            <person name="Shi L."/>
            <person name="Shih D."/>
            <person name="Sparrow T."/>
            <person name="Spaulding J."/>
            <person name="Stalker J."/>
            <person name="Stange-Thomann N."/>
            <person name="Stavropoulos S."/>
            <person name="Stone C."/>
            <person name="Strader C."/>
            <person name="Tesfaye S."/>
            <person name="Thomson T."/>
            <person name="Thoulutsang Y."/>
            <person name="Thoulutsang D."/>
            <person name="Topham K."/>
            <person name="Topping I."/>
            <person name="Tsamla T."/>
            <person name="Vassiliev H."/>
            <person name="Vo A."/>
            <person name="Wangchuk T."/>
            <person name="Wangdi T."/>
            <person name="Weiand M."/>
            <person name="Wilkinson J."/>
            <person name="Wilson A."/>
            <person name="Yadav S."/>
            <person name="Young G."/>
            <person name="Yu Q."/>
            <person name="Zembek L."/>
            <person name="Zhong D."/>
            <person name="Zimmer A."/>
            <person name="Zwirko Z."/>
            <person name="Jaffe D.B."/>
            <person name="Alvarez P."/>
            <person name="Brockman W."/>
            <person name="Butler J."/>
            <person name="Chin C."/>
            <person name="Gnerre S."/>
            <person name="Grabherr M."/>
            <person name="Kleber M."/>
            <person name="Mauceli E."/>
            <person name="MacCallum I."/>
        </authorList>
    </citation>
    <scope>NUCLEOTIDE SEQUENCE [LARGE SCALE GENOMIC DNA]</scope>
    <source>
        <strain evidence="2">white501</strain>
    </source>
</reference>
<dbReference type="EMBL" id="CM000364">
    <property type="protein sequence ID" value="EDX13973.1"/>
    <property type="molecule type" value="Genomic_DNA"/>
</dbReference>
<accession>B4R0Q0</accession>
<organism evidence="1 2">
    <name type="scientific">Drosophila simulans</name>
    <name type="common">Fruit fly</name>
    <dbReference type="NCBI Taxonomy" id="7240"/>
    <lineage>
        <taxon>Eukaryota</taxon>
        <taxon>Metazoa</taxon>
        <taxon>Ecdysozoa</taxon>
        <taxon>Arthropoda</taxon>
        <taxon>Hexapoda</taxon>
        <taxon>Insecta</taxon>
        <taxon>Pterygota</taxon>
        <taxon>Neoptera</taxon>
        <taxon>Endopterygota</taxon>
        <taxon>Diptera</taxon>
        <taxon>Brachycera</taxon>
        <taxon>Muscomorpha</taxon>
        <taxon>Ephydroidea</taxon>
        <taxon>Drosophilidae</taxon>
        <taxon>Drosophila</taxon>
        <taxon>Sophophora</taxon>
    </lineage>
</organism>
<dbReference type="AlphaFoldDB" id="B4R0Q0"/>
<gene>
    <name evidence="1" type="primary">Dsim\GD18434</name>
    <name evidence="1" type="ORF">Dsim_GD18434</name>
</gene>
<proteinExistence type="predicted"/>